<dbReference type="AlphaFoldDB" id="A0A7W1YGS4"/>
<feature type="signal peptide" evidence="1">
    <location>
        <begin position="1"/>
        <end position="29"/>
    </location>
</feature>
<reference evidence="2 3" key="1">
    <citation type="submission" date="2020-08" db="EMBL/GenBank/DDBJ databases">
        <title>Listeria ohnekaius sp. nov. and Listeria portnoyii sp. nov. isolated from non-agricultural and natural environments.</title>
        <authorList>
            <person name="Weller D."/>
            <person name="Belias A.M."/>
            <person name="Liao J."/>
            <person name="Guo S."/>
            <person name="Orsi R.H."/>
            <person name="Wiedmann M."/>
        </authorList>
    </citation>
    <scope>NUCLEOTIDE SEQUENCE [LARGE SCALE GENOMIC DNA]</scope>
    <source>
        <strain evidence="2 3">FSL W9-0585</strain>
    </source>
</reference>
<dbReference type="InterPro" id="IPR025623">
    <property type="entry name" value="YusW"/>
</dbReference>
<dbReference type="RefSeq" id="WP_181677094.1">
    <property type="nucleotide sequence ID" value="NZ_JABJVM010000012.1"/>
</dbReference>
<name>A0A7W1YGS4_9LIST</name>
<evidence type="ECO:0000313" key="2">
    <source>
        <dbReference type="EMBL" id="MBA3926971.1"/>
    </source>
</evidence>
<feature type="chain" id="PRO_5030941892" evidence="1">
    <location>
        <begin position="30"/>
        <end position="138"/>
    </location>
</feature>
<sequence length="138" mass="15574">MNKLAKVTIASGMALIVGFSGFGASEASAAKATAKNLYKKVEVSVDYGRQELEFEFEVKSNGRVEVEFENDFTRKKLRGTAAQAEVDKAFATYNVTGKTRTQIVNHILKTYKLSTRYQEFDFEAKLKNNKRVAFEIER</sequence>
<comment type="caution">
    <text evidence="2">The sequence shown here is derived from an EMBL/GenBank/DDBJ whole genome shotgun (WGS) entry which is preliminary data.</text>
</comment>
<organism evidence="2 3">
    <name type="scientific">Listeria rustica</name>
    <dbReference type="NCBI Taxonomy" id="2713503"/>
    <lineage>
        <taxon>Bacteria</taxon>
        <taxon>Bacillati</taxon>
        <taxon>Bacillota</taxon>
        <taxon>Bacilli</taxon>
        <taxon>Bacillales</taxon>
        <taxon>Listeriaceae</taxon>
        <taxon>Listeria</taxon>
    </lineage>
</organism>
<keyword evidence="1" id="KW-0732">Signal</keyword>
<accession>A0A7W1YGS4</accession>
<protein>
    <submittedName>
        <fullName evidence="2">Uncharacterized protein</fullName>
    </submittedName>
</protein>
<gene>
    <name evidence="2" type="ORF">HPK16_11510</name>
</gene>
<dbReference type="Pfam" id="PF14039">
    <property type="entry name" value="YusW"/>
    <property type="match status" value="1"/>
</dbReference>
<evidence type="ECO:0000313" key="3">
    <source>
        <dbReference type="Proteomes" id="UP000548787"/>
    </source>
</evidence>
<dbReference type="Proteomes" id="UP000548787">
    <property type="component" value="Unassembled WGS sequence"/>
</dbReference>
<evidence type="ECO:0000256" key="1">
    <source>
        <dbReference type="SAM" id="SignalP"/>
    </source>
</evidence>
<dbReference type="EMBL" id="JABJVM010000012">
    <property type="protein sequence ID" value="MBA3926971.1"/>
    <property type="molecule type" value="Genomic_DNA"/>
</dbReference>
<keyword evidence="3" id="KW-1185">Reference proteome</keyword>
<proteinExistence type="predicted"/>